<keyword evidence="3" id="KW-1185">Reference proteome</keyword>
<dbReference type="GO" id="GO:0006047">
    <property type="term" value="P:UDP-N-acetylglucosamine metabolic process"/>
    <property type="evidence" value="ECO:0007669"/>
    <property type="project" value="InterPro"/>
</dbReference>
<evidence type="ECO:0000313" key="3">
    <source>
        <dbReference type="Proteomes" id="UP000008080"/>
    </source>
</evidence>
<dbReference type="AlphaFoldDB" id="Q6MMF3"/>
<accession>Q6MMF3</accession>
<dbReference type="PANTHER" id="PTHR43174:SF3">
    <property type="entry name" value="UDP-N-ACETYLGLUCOSAMINE 2-EPIMERASE"/>
    <property type="match status" value="1"/>
</dbReference>
<dbReference type="EC" id="5.1.3.-" evidence="2"/>
<name>Q6MMF3_BDEBA</name>
<dbReference type="EMBL" id="BX842650">
    <property type="protein sequence ID" value="CAE79551.1"/>
    <property type="molecule type" value="Genomic_DNA"/>
</dbReference>
<dbReference type="PANTHER" id="PTHR43174">
    <property type="entry name" value="UDP-N-ACETYLGLUCOSAMINE 2-EPIMERASE"/>
    <property type="match status" value="1"/>
</dbReference>
<dbReference type="InterPro" id="IPR020004">
    <property type="entry name" value="UDP-GlcNAc_Epase"/>
</dbReference>
<organism evidence="2 3">
    <name type="scientific">Bdellovibrio bacteriovorus (strain ATCC 15356 / DSM 50701 / NCIMB 9529 / HD100)</name>
    <dbReference type="NCBI Taxonomy" id="264462"/>
    <lineage>
        <taxon>Bacteria</taxon>
        <taxon>Pseudomonadati</taxon>
        <taxon>Bdellovibrionota</taxon>
        <taxon>Bdellovibrionia</taxon>
        <taxon>Bdellovibrionales</taxon>
        <taxon>Pseudobdellovibrionaceae</taxon>
        <taxon>Bdellovibrio</taxon>
    </lineage>
</organism>
<dbReference type="Gene3D" id="3.40.50.2000">
    <property type="entry name" value="Glycogen Phosphorylase B"/>
    <property type="match status" value="2"/>
</dbReference>
<dbReference type="GO" id="GO:0004553">
    <property type="term" value="F:hydrolase activity, hydrolyzing O-glycosyl compounds"/>
    <property type="evidence" value="ECO:0007669"/>
    <property type="project" value="InterPro"/>
</dbReference>
<dbReference type="InterPro" id="IPR029767">
    <property type="entry name" value="WecB-like"/>
</dbReference>
<proteinExistence type="predicted"/>
<reference evidence="2 3" key="1">
    <citation type="journal article" date="2004" name="Science">
        <title>A predator unmasked: life cycle of Bdellovibrio bacteriovorus from a genomic perspective.</title>
        <authorList>
            <person name="Rendulic S."/>
            <person name="Jagtap P."/>
            <person name="Rosinus A."/>
            <person name="Eppinger M."/>
            <person name="Baar C."/>
            <person name="Lanz C."/>
            <person name="Keller H."/>
            <person name="Lambert C."/>
            <person name="Evans K.J."/>
            <person name="Goesmann A."/>
            <person name="Meyer F."/>
            <person name="Sockett R.E."/>
            <person name="Schuster S.C."/>
        </authorList>
    </citation>
    <scope>NUCLEOTIDE SEQUENCE [LARGE SCALE GENOMIC DNA]</scope>
    <source>
        <strain evidence="3">ATCC 15356 / DSM 50701 / NCIMB 9529 / HD100</strain>
    </source>
</reference>
<protein>
    <submittedName>
        <fullName evidence="2">Putative UDP-N-acetylglucosamine-2-epimerase NeuC</fullName>
        <ecNumber evidence="2">5.1.3.-</ecNumber>
    </submittedName>
</protein>
<sequence length="390" mass="42479">MKRRICVLSGTRADYGLLYWLMKELQTYSSVDLQIIATGMHLSPEFGMTYKFIEADGFLINEKVEMLLSGDSVTALCKSMGLGVMGISEALARLSPDLLVVLGDRFEALAGAQAAMIHRIPIAHLHGGEATEGLIDEAIRHSITKMSHLHFVAAEAYRNKVIQLGESPDRVFNFGATGIDNIKRLPLFNREEVEERIPVLKGAKGPVFLVTYHPVTLLNSSPEQAMADLLSAIEEFSDACVILTKSNADTAGRVINEMIDQFCLKHPERAMSSVSLGQKLYLSVMSIANVVVGNSSSGIIEAPAMNIPTVNIGPRQQGRAKAPSVLDCNETKSEIVSGIQTVLENSFMASRKDKHVYGDGNTAVKVAEVLASYDLDGIIFKKFYSIDGVK</sequence>
<gene>
    <name evidence="2" type="primary">neuC</name>
    <name evidence="2" type="ordered locus">Bd1680</name>
</gene>
<dbReference type="STRING" id="264462.Bd1680"/>
<dbReference type="HOGENOM" id="CLU_061127_0_0_7"/>
<dbReference type="NCBIfam" id="TIGR03568">
    <property type="entry name" value="NeuC_NnaA"/>
    <property type="match status" value="1"/>
</dbReference>
<dbReference type="CDD" id="cd03786">
    <property type="entry name" value="GTB_UDP-GlcNAc_2-Epimerase"/>
    <property type="match status" value="1"/>
</dbReference>
<dbReference type="Pfam" id="PF02350">
    <property type="entry name" value="Epimerase_2"/>
    <property type="match status" value="1"/>
</dbReference>
<evidence type="ECO:0000259" key="1">
    <source>
        <dbReference type="Pfam" id="PF02350"/>
    </source>
</evidence>
<dbReference type="Proteomes" id="UP000008080">
    <property type="component" value="Chromosome"/>
</dbReference>
<keyword evidence="2" id="KW-0413">Isomerase</keyword>
<feature type="domain" description="UDP-N-acetylglucosamine 2-epimerase" evidence="1">
    <location>
        <begin position="23"/>
        <end position="370"/>
    </location>
</feature>
<dbReference type="KEGG" id="bba:Bd1680"/>
<dbReference type="GO" id="GO:0016853">
    <property type="term" value="F:isomerase activity"/>
    <property type="evidence" value="ECO:0007669"/>
    <property type="project" value="UniProtKB-KW"/>
</dbReference>
<dbReference type="eggNOG" id="COG0381">
    <property type="taxonomic scope" value="Bacteria"/>
</dbReference>
<dbReference type="SUPFAM" id="SSF53756">
    <property type="entry name" value="UDP-Glycosyltransferase/glycogen phosphorylase"/>
    <property type="match status" value="1"/>
</dbReference>
<dbReference type="InterPro" id="IPR003331">
    <property type="entry name" value="UDP_GlcNAc_Epimerase_2_dom"/>
</dbReference>
<evidence type="ECO:0000313" key="2">
    <source>
        <dbReference type="EMBL" id="CAE79551.1"/>
    </source>
</evidence>